<accession>A0A286ACX8</accession>
<reference evidence="4" key="1">
    <citation type="submission" date="2017-09" db="EMBL/GenBank/DDBJ databases">
        <authorList>
            <person name="Varghese N."/>
            <person name="Submissions S."/>
        </authorList>
    </citation>
    <scope>NUCLEOTIDE SEQUENCE [LARGE SCALE GENOMIC DNA]</scope>
    <source>
        <strain evidence="4">CGMCC 1.12803</strain>
    </source>
</reference>
<sequence length="207" mass="22761">MKKILILALGLFVTGLTANAQSTDSFIRLGIKGGANFSNIIKDDGNNDFKTNYLTGFNAGLTLDIKLLENLAFTPELLYSTKGYKTETVFGNFTQTTHFIDVPILASIKLAEGFNVVAGPQVSFLMSTNNKFENGFGTAQQQIVEDESDRFKKAIVAGVIGARFDFNNKVGIFGRYALDFQKTNENGDRVTPEFKNQVFQVGLGLKF</sequence>
<dbReference type="RefSeq" id="WP_097133778.1">
    <property type="nucleotide sequence ID" value="NZ_OCMT01000004.1"/>
</dbReference>
<protein>
    <submittedName>
        <fullName evidence="3">Outer membrane protein beta-barrel domain-containing protein</fullName>
    </submittedName>
</protein>
<proteinExistence type="predicted"/>
<dbReference type="Proteomes" id="UP000219281">
    <property type="component" value="Unassembled WGS sequence"/>
</dbReference>
<gene>
    <name evidence="3" type="ORF">SAMN06297358_3457</name>
</gene>
<dbReference type="Pfam" id="PF13568">
    <property type="entry name" value="OMP_b-brl_2"/>
    <property type="match status" value="1"/>
</dbReference>
<keyword evidence="1" id="KW-0732">Signal</keyword>
<dbReference type="AlphaFoldDB" id="A0A286ACX8"/>
<feature type="chain" id="PRO_5012176818" evidence="1">
    <location>
        <begin position="21"/>
        <end position="207"/>
    </location>
</feature>
<name>A0A286ACX8_9SPHI</name>
<organism evidence="3 4">
    <name type="scientific">Pedobacter xixiisoli</name>
    <dbReference type="NCBI Taxonomy" id="1476464"/>
    <lineage>
        <taxon>Bacteria</taxon>
        <taxon>Pseudomonadati</taxon>
        <taxon>Bacteroidota</taxon>
        <taxon>Sphingobacteriia</taxon>
        <taxon>Sphingobacteriales</taxon>
        <taxon>Sphingobacteriaceae</taxon>
        <taxon>Pedobacter</taxon>
    </lineage>
</organism>
<keyword evidence="4" id="KW-1185">Reference proteome</keyword>
<feature type="signal peptide" evidence="1">
    <location>
        <begin position="1"/>
        <end position="20"/>
    </location>
</feature>
<dbReference type="OrthoDB" id="947434at2"/>
<evidence type="ECO:0000313" key="3">
    <source>
        <dbReference type="EMBL" id="SOD19752.1"/>
    </source>
</evidence>
<feature type="domain" description="Outer membrane protein beta-barrel" evidence="2">
    <location>
        <begin position="19"/>
        <end position="178"/>
    </location>
</feature>
<evidence type="ECO:0000313" key="4">
    <source>
        <dbReference type="Proteomes" id="UP000219281"/>
    </source>
</evidence>
<evidence type="ECO:0000259" key="2">
    <source>
        <dbReference type="Pfam" id="PF13568"/>
    </source>
</evidence>
<dbReference type="EMBL" id="OCMT01000004">
    <property type="protein sequence ID" value="SOD19752.1"/>
    <property type="molecule type" value="Genomic_DNA"/>
</dbReference>
<dbReference type="InterPro" id="IPR025665">
    <property type="entry name" value="Beta-barrel_OMP_2"/>
</dbReference>
<evidence type="ECO:0000256" key="1">
    <source>
        <dbReference type="SAM" id="SignalP"/>
    </source>
</evidence>